<dbReference type="OrthoDB" id="515734at2"/>
<dbReference type="KEGG" id="mic:Mic7113_3887"/>
<evidence type="ECO:0000256" key="1">
    <source>
        <dbReference type="SAM" id="SignalP"/>
    </source>
</evidence>
<keyword evidence="1" id="KW-0732">Signal</keyword>
<dbReference type="eggNOG" id="ENOG5033FNS">
    <property type="taxonomic scope" value="Bacteria"/>
</dbReference>
<evidence type="ECO:0008006" key="4">
    <source>
        <dbReference type="Google" id="ProtNLM"/>
    </source>
</evidence>
<accession>K9WIL5</accession>
<feature type="chain" id="PRO_5003937313" description="DUF1795 domain-containing protein" evidence="1">
    <location>
        <begin position="18"/>
        <end position="185"/>
    </location>
</feature>
<organism evidence="2 3">
    <name type="scientific">Allocoleopsis franciscana PCC 7113</name>
    <dbReference type="NCBI Taxonomy" id="1173027"/>
    <lineage>
        <taxon>Bacteria</taxon>
        <taxon>Bacillati</taxon>
        <taxon>Cyanobacteriota</taxon>
        <taxon>Cyanophyceae</taxon>
        <taxon>Coleofasciculales</taxon>
        <taxon>Coleofasciculaceae</taxon>
        <taxon>Allocoleopsis</taxon>
        <taxon>Allocoleopsis franciscana</taxon>
    </lineage>
</organism>
<evidence type="ECO:0000313" key="3">
    <source>
        <dbReference type="Proteomes" id="UP000010471"/>
    </source>
</evidence>
<protein>
    <recommendedName>
        <fullName evidence="4">DUF1795 domain-containing protein</fullName>
    </recommendedName>
</protein>
<dbReference type="EMBL" id="CP003630">
    <property type="protein sequence ID" value="AFZ19599.1"/>
    <property type="molecule type" value="Genomic_DNA"/>
</dbReference>
<sequence>MKPKQLALALLTTTAFLGVLPLSHSLTGINSSSAQTQPKFVTYTERNFFSIQHPSGWAIDKSASNYTTIWSRKPTGAGGGKAPANLIKTDITVPEGSLETVVKRDIASSQSYNATVKRQRNLTINGRNAVRVHLTGGGFDFPDTMVTFVRYNNKQTVVISSYYTASNSSAAGTIERIHGSFRLLR</sequence>
<feature type="signal peptide" evidence="1">
    <location>
        <begin position="1"/>
        <end position="17"/>
    </location>
</feature>
<name>K9WIL5_9CYAN</name>
<dbReference type="RefSeq" id="WP_015183738.1">
    <property type="nucleotide sequence ID" value="NC_019738.1"/>
</dbReference>
<reference evidence="2 3" key="1">
    <citation type="submission" date="2012-06" db="EMBL/GenBank/DDBJ databases">
        <title>Finished chromosome of genome of Microcoleus sp. PCC 7113.</title>
        <authorList>
            <consortium name="US DOE Joint Genome Institute"/>
            <person name="Gugger M."/>
            <person name="Coursin T."/>
            <person name="Rippka R."/>
            <person name="Tandeau De Marsac N."/>
            <person name="Huntemann M."/>
            <person name="Wei C.-L."/>
            <person name="Han J."/>
            <person name="Detter J.C."/>
            <person name="Han C."/>
            <person name="Tapia R."/>
            <person name="Chen A."/>
            <person name="Kyrpides N."/>
            <person name="Mavromatis K."/>
            <person name="Markowitz V."/>
            <person name="Szeto E."/>
            <person name="Ivanova N."/>
            <person name="Pagani I."/>
            <person name="Pati A."/>
            <person name="Goodwin L."/>
            <person name="Nordberg H.P."/>
            <person name="Cantor M.N."/>
            <person name="Hua S.X."/>
            <person name="Woyke T."/>
            <person name="Kerfeld C.A."/>
        </authorList>
    </citation>
    <scope>NUCLEOTIDE SEQUENCE [LARGE SCALE GENOMIC DNA]</scope>
    <source>
        <strain evidence="2 3">PCC 7113</strain>
    </source>
</reference>
<gene>
    <name evidence="2" type="ORF">Mic7113_3887</name>
</gene>
<dbReference type="HOGENOM" id="CLU_1465898_0_0_3"/>
<dbReference type="AlphaFoldDB" id="K9WIL5"/>
<keyword evidence="3" id="KW-1185">Reference proteome</keyword>
<evidence type="ECO:0000313" key="2">
    <source>
        <dbReference type="EMBL" id="AFZ19599.1"/>
    </source>
</evidence>
<dbReference type="Proteomes" id="UP000010471">
    <property type="component" value="Chromosome"/>
</dbReference>
<proteinExistence type="predicted"/>